<reference evidence="1" key="1">
    <citation type="submission" date="2020-04" db="EMBL/GenBank/DDBJ databases">
        <title>A chromosome-scale assembly and high-density genetic map of the yellow drum (Nibea albiflora) genome.</title>
        <authorList>
            <person name="Xu D."/>
            <person name="Zhang W."/>
            <person name="Chen R."/>
            <person name="Tan P."/>
            <person name="Wang L."/>
            <person name="Song H."/>
            <person name="Tian L."/>
            <person name="Zhu Q."/>
            <person name="Wang B."/>
        </authorList>
    </citation>
    <scope>NUCLEOTIDE SEQUENCE</scope>
    <source>
        <strain evidence="1">ZJHYS-2018</strain>
    </source>
</reference>
<dbReference type="EMBL" id="CM024789">
    <property type="protein sequence ID" value="KAG8015229.1"/>
    <property type="molecule type" value="Genomic_DNA"/>
</dbReference>
<evidence type="ECO:0000313" key="1">
    <source>
        <dbReference type="EMBL" id="KAG8015229.1"/>
    </source>
</evidence>
<evidence type="ECO:0000313" key="2">
    <source>
        <dbReference type="Proteomes" id="UP000805704"/>
    </source>
</evidence>
<organism evidence="1 2">
    <name type="scientific">Nibea albiflora</name>
    <name type="common">Yellow drum</name>
    <name type="synonym">Corvina albiflora</name>
    <dbReference type="NCBI Taxonomy" id="240163"/>
    <lineage>
        <taxon>Eukaryota</taxon>
        <taxon>Metazoa</taxon>
        <taxon>Chordata</taxon>
        <taxon>Craniata</taxon>
        <taxon>Vertebrata</taxon>
        <taxon>Euteleostomi</taxon>
        <taxon>Actinopterygii</taxon>
        <taxon>Neopterygii</taxon>
        <taxon>Teleostei</taxon>
        <taxon>Neoteleostei</taxon>
        <taxon>Acanthomorphata</taxon>
        <taxon>Eupercaria</taxon>
        <taxon>Sciaenidae</taxon>
        <taxon>Nibea</taxon>
    </lineage>
</organism>
<accession>A0ACB7FM73</accession>
<proteinExistence type="predicted"/>
<protein>
    <submittedName>
        <fullName evidence="1">Uncharacterized protein</fullName>
    </submittedName>
</protein>
<keyword evidence="2" id="KW-1185">Reference proteome</keyword>
<sequence>PNSTAYVCLHRDRESCGRPALVWFDQLGDKSDCDAIQMTAEELREKDEKVICGDRSLEAEEPPSDPKRSAVSTTQSGLYLRTVLAAAPSGRRPEGPGLPLIVIYVICTNTNCVNTGEHGSP</sequence>
<comment type="caution">
    <text evidence="1">The sequence shown here is derived from an EMBL/GenBank/DDBJ whole genome shotgun (WGS) entry which is preliminary data.</text>
</comment>
<feature type="non-terminal residue" evidence="1">
    <location>
        <position position="1"/>
    </location>
</feature>
<gene>
    <name evidence="1" type="ORF">GBF38_022574</name>
</gene>
<dbReference type="Proteomes" id="UP000805704">
    <property type="component" value="Chromosome 1"/>
</dbReference>
<name>A0ACB7FM73_NIBAL</name>